<keyword evidence="2" id="KW-1185">Reference proteome</keyword>
<name>A0A1T5IAT0_9FIRM</name>
<evidence type="ECO:0000313" key="1">
    <source>
        <dbReference type="EMBL" id="SKC36279.1"/>
    </source>
</evidence>
<proteinExistence type="predicted"/>
<keyword evidence="1" id="KW-0808">Transferase</keyword>
<dbReference type="OrthoDB" id="9801625at2"/>
<dbReference type="Proteomes" id="UP000190285">
    <property type="component" value="Unassembled WGS sequence"/>
</dbReference>
<evidence type="ECO:0000313" key="2">
    <source>
        <dbReference type="Proteomes" id="UP000190285"/>
    </source>
</evidence>
<accession>A0A1T5IAT0</accession>
<dbReference type="RefSeq" id="WP_079488589.1">
    <property type="nucleotide sequence ID" value="NZ_FUZT01000001.1"/>
</dbReference>
<dbReference type="EMBL" id="FUZT01000001">
    <property type="protein sequence ID" value="SKC36279.1"/>
    <property type="molecule type" value="Genomic_DNA"/>
</dbReference>
<reference evidence="1 2" key="1">
    <citation type="submission" date="2017-02" db="EMBL/GenBank/DDBJ databases">
        <authorList>
            <person name="Peterson S.W."/>
        </authorList>
    </citation>
    <scope>NUCLEOTIDE SEQUENCE [LARGE SCALE GENOMIC DNA]</scope>
    <source>
        <strain evidence="1 2">M1</strain>
    </source>
</reference>
<dbReference type="GO" id="GO:0016740">
    <property type="term" value="F:transferase activity"/>
    <property type="evidence" value="ECO:0007669"/>
    <property type="project" value="UniProtKB-KW"/>
</dbReference>
<gene>
    <name evidence="1" type="ORF">SAMN02194393_00139</name>
</gene>
<organism evidence="1 2">
    <name type="scientific">Maledivibacter halophilus</name>
    <dbReference type="NCBI Taxonomy" id="36842"/>
    <lineage>
        <taxon>Bacteria</taxon>
        <taxon>Bacillati</taxon>
        <taxon>Bacillota</taxon>
        <taxon>Clostridia</taxon>
        <taxon>Peptostreptococcales</taxon>
        <taxon>Caminicellaceae</taxon>
        <taxon>Maledivibacter</taxon>
    </lineage>
</organism>
<dbReference type="STRING" id="36842.SAMN02194393_00139"/>
<protein>
    <submittedName>
        <fullName evidence="1">4-hydroxybutyrate CoA-transferase</fullName>
    </submittedName>
</protein>
<dbReference type="AlphaFoldDB" id="A0A1T5IAT0"/>
<sequence>MDIGVKYCGGCNVKYDRKKFLESLKKEYPFLKFHYAKENVEYNIILILCGCFSCCADYKKLKYKDKRIIVKEERDYEKVVKALNEFLT</sequence>